<dbReference type="KEGG" id="bcl:ABC2089"/>
<keyword evidence="2" id="KW-1185">Reference proteome</keyword>
<proteinExistence type="predicted"/>
<evidence type="ECO:0000313" key="1">
    <source>
        <dbReference type="EMBL" id="BAD64624.1"/>
    </source>
</evidence>
<reference evidence="1 2" key="2">
    <citation type="journal article" date="1995" name="Appl. Microbiol. Biotechnol.">
        <title>Purification and properties of an alkaline protease from alkalophilic Bacillus sp. KSM-K16.</title>
        <authorList>
            <person name="Kobayashi T."/>
            <person name="Hakamada Y."/>
            <person name="Adachi S."/>
            <person name="Hitomi J."/>
            <person name="Yoshimatsu T."/>
            <person name="Koike K."/>
            <person name="Kawai S."/>
            <person name="Ito S."/>
        </authorList>
    </citation>
    <scope>NUCLEOTIDE SEQUENCE [LARGE SCALE GENOMIC DNA]</scope>
    <source>
        <strain evidence="1 2">KSM-K16</strain>
    </source>
</reference>
<dbReference type="HOGENOM" id="CLU_165250_0_0_9"/>
<reference evidence="2" key="4">
    <citation type="submission" date="2003-10" db="EMBL/GenBank/DDBJ databases">
        <title>The complete genome sequence of the alkaliphilic Bacillus clausii KSM-K16.</title>
        <authorList>
            <person name="Takaki Y."/>
            <person name="Kageyama Y."/>
            <person name="Shimamura S."/>
            <person name="Suzuki H."/>
            <person name="Nishi S."/>
            <person name="Hatada Y."/>
            <person name="Kawai S."/>
            <person name="Ito S."/>
            <person name="Horikoshi K."/>
        </authorList>
    </citation>
    <scope>NUCLEOTIDE SEQUENCE [LARGE SCALE GENOMIC DNA]</scope>
    <source>
        <strain evidence="2">KSM-K16</strain>
    </source>
</reference>
<reference evidence="1 2" key="3">
    <citation type="journal article" date="1997" name="Protein Eng.">
        <title>High-resolution crystal structure of M-protease: phylogeny aided analysis of the high-alkaline adaptation mechanism.</title>
        <authorList>
            <person name="Shirai T."/>
            <person name="Suzuki A."/>
            <person name="Yamane T."/>
            <person name="Ashida T."/>
            <person name="Kobayashi T."/>
            <person name="Ito S."/>
        </authorList>
    </citation>
    <scope>NUCLEOTIDE SEQUENCE [LARGE SCALE GENOMIC DNA]</scope>
    <source>
        <strain evidence="1 2">KSM-K16</strain>
    </source>
</reference>
<sequence length="127" mass="14589">MGSLHNMNKEQFVHFIKMHIRDEASAGLIQKLEKPPGRKPRAKLVAQSKWFNNLDSKDKEMVSQIIHESIDEALFGLLSVLDGVSAIDEKPGSEWKLIYKNKDQEKLLNDIETESLHDLYNDLTLED</sequence>
<gene>
    <name evidence="1" type="ordered locus">ABC2089</name>
</gene>
<dbReference type="AlphaFoldDB" id="Q5WG81"/>
<protein>
    <submittedName>
        <fullName evidence="1">Uncharacterized protein</fullName>
    </submittedName>
</protein>
<organism evidence="1 2">
    <name type="scientific">Shouchella clausii (strain KSM-K16)</name>
    <name type="common">Alkalihalobacillus clausii</name>
    <dbReference type="NCBI Taxonomy" id="66692"/>
    <lineage>
        <taxon>Bacteria</taxon>
        <taxon>Bacillati</taxon>
        <taxon>Bacillota</taxon>
        <taxon>Bacilli</taxon>
        <taxon>Bacillales</taxon>
        <taxon>Bacillaceae</taxon>
        <taxon>Shouchella</taxon>
    </lineage>
</organism>
<evidence type="ECO:0000313" key="2">
    <source>
        <dbReference type="Proteomes" id="UP000001168"/>
    </source>
</evidence>
<dbReference type="EMBL" id="AP006627">
    <property type="protein sequence ID" value="BAD64624.1"/>
    <property type="molecule type" value="Genomic_DNA"/>
</dbReference>
<reference evidence="1 2" key="5">
    <citation type="journal article" date="2007" name="Extremophiles">
        <title>Intragenomic diversity of the V1 regions of 16S rRNA genes in high-alkaline protease-producing Bacillus clausii spp.</title>
        <authorList>
            <person name="Kageyama Y."/>
            <person name="Takaki Y."/>
            <person name="Shimamura S."/>
            <person name="Nishi S."/>
            <person name="Nogi Y."/>
            <person name="Uchimura K."/>
            <person name="Kobayashi T."/>
            <person name="Hitomi J."/>
            <person name="Ozaki K."/>
            <person name="Kawai S."/>
            <person name="Ito S."/>
            <person name="Horikoshi K."/>
        </authorList>
    </citation>
    <scope>NUCLEOTIDE SEQUENCE [LARGE SCALE GENOMIC DNA]</scope>
    <source>
        <strain evidence="1 2">KSM-K16</strain>
    </source>
</reference>
<dbReference type="eggNOG" id="ENOG503309Q">
    <property type="taxonomic scope" value="Bacteria"/>
</dbReference>
<reference evidence="1 2" key="1">
    <citation type="journal article" date="1994" name="J. Ferment. Bioeng.">
        <title>Molecular cloning and nucleotide sequence of the gene for an alkaline protease from the alkalophilic Bacillus sp. KSM-K16.</title>
        <authorList>
            <person name="Hakamada Y."/>
            <person name="Kobayashi T."/>
            <person name="Hitomi J."/>
            <person name="Kawai S."/>
            <person name="Ito S."/>
        </authorList>
    </citation>
    <scope>NUCLEOTIDE SEQUENCE [LARGE SCALE GENOMIC DNA]</scope>
    <source>
        <strain evidence="1 2">KSM-K16</strain>
    </source>
</reference>
<dbReference type="Proteomes" id="UP000001168">
    <property type="component" value="Chromosome"/>
</dbReference>
<accession>Q5WG81</accession>
<name>Q5WG81_SHOC1</name>